<evidence type="ECO:0000313" key="1">
    <source>
        <dbReference type="EMBL" id="KAH7423626.1"/>
    </source>
</evidence>
<accession>A0A8T2TPI6</accession>
<evidence type="ECO:0000313" key="2">
    <source>
        <dbReference type="Proteomes" id="UP000825935"/>
    </source>
</evidence>
<comment type="caution">
    <text evidence="1">The sequence shown here is derived from an EMBL/GenBank/DDBJ whole genome shotgun (WGS) entry which is preliminary data.</text>
</comment>
<dbReference type="AlphaFoldDB" id="A0A8T2TPI6"/>
<organism evidence="1 2">
    <name type="scientific">Ceratopteris richardii</name>
    <name type="common">Triangle waterfern</name>
    <dbReference type="NCBI Taxonomy" id="49495"/>
    <lineage>
        <taxon>Eukaryota</taxon>
        <taxon>Viridiplantae</taxon>
        <taxon>Streptophyta</taxon>
        <taxon>Embryophyta</taxon>
        <taxon>Tracheophyta</taxon>
        <taxon>Polypodiopsida</taxon>
        <taxon>Polypodiidae</taxon>
        <taxon>Polypodiales</taxon>
        <taxon>Pteridineae</taxon>
        <taxon>Pteridaceae</taxon>
        <taxon>Parkerioideae</taxon>
        <taxon>Ceratopteris</taxon>
    </lineage>
</organism>
<proteinExistence type="predicted"/>
<reference evidence="1" key="1">
    <citation type="submission" date="2021-08" db="EMBL/GenBank/DDBJ databases">
        <title>WGS assembly of Ceratopteris richardii.</title>
        <authorList>
            <person name="Marchant D.B."/>
            <person name="Chen G."/>
            <person name="Jenkins J."/>
            <person name="Shu S."/>
            <person name="Leebens-Mack J."/>
            <person name="Grimwood J."/>
            <person name="Schmutz J."/>
            <person name="Soltis P."/>
            <person name="Soltis D."/>
            <person name="Chen Z.-H."/>
        </authorList>
    </citation>
    <scope>NUCLEOTIDE SEQUENCE</scope>
    <source>
        <strain evidence="1">Whitten #5841</strain>
        <tissue evidence="1">Leaf</tissue>
    </source>
</reference>
<dbReference type="EMBL" id="CM035417">
    <property type="protein sequence ID" value="KAH7423626.1"/>
    <property type="molecule type" value="Genomic_DNA"/>
</dbReference>
<gene>
    <name evidence="1" type="ORF">KP509_12G064600</name>
</gene>
<keyword evidence="2" id="KW-1185">Reference proteome</keyword>
<dbReference type="Proteomes" id="UP000825935">
    <property type="component" value="Chromosome 12"/>
</dbReference>
<name>A0A8T2TPI6_CERRI</name>
<protein>
    <submittedName>
        <fullName evidence="1">Uncharacterized protein</fullName>
    </submittedName>
</protein>
<sequence length="180" mass="21312">MAERSKEHTDFQRLAAWLTNEAPPNVLELIANKLPSSWAVERRERRKWEVIDRNAQWILLVDVVQQLLLEYAISESNLIFVQLAIAWRLVDEVRLQTMRIDRHGSVLSVPWKDFCEELLPILRGCKCKAVKITLDKSDFNYILRRHTQRDREWDLQERSGADDAEYDFQKPTLLLPSRQE</sequence>